<evidence type="ECO:0000256" key="3">
    <source>
        <dbReference type="ARBA" id="ARBA00022679"/>
    </source>
</evidence>
<dbReference type="SMART" id="SM00825">
    <property type="entry name" value="PKS_KS"/>
    <property type="match status" value="1"/>
</dbReference>
<feature type="domain" description="Ketosynthase family 3 (KS3)" evidence="6">
    <location>
        <begin position="1"/>
        <end position="265"/>
    </location>
</feature>
<dbReference type="STRING" id="229535.A0A0N0RXB9"/>
<dbReference type="InterPro" id="IPR020841">
    <property type="entry name" value="PKS_Beta-ketoAc_synthase_dom"/>
</dbReference>
<dbReference type="InterPro" id="IPR014031">
    <property type="entry name" value="Ketoacyl_synth_C"/>
</dbReference>
<evidence type="ECO:0000256" key="4">
    <source>
        <dbReference type="ARBA" id="ARBA00023002"/>
    </source>
</evidence>
<dbReference type="Proteomes" id="UP000037696">
    <property type="component" value="Unassembled WGS sequence"/>
</dbReference>
<evidence type="ECO:0000256" key="5">
    <source>
        <dbReference type="RuleBase" id="RU003694"/>
    </source>
</evidence>
<keyword evidence="1" id="KW-0596">Phosphopantetheine</keyword>
<evidence type="ECO:0000259" key="6">
    <source>
        <dbReference type="PROSITE" id="PS52004"/>
    </source>
</evidence>
<proteinExistence type="inferred from homology"/>
<dbReference type="Pfam" id="PF02801">
    <property type="entry name" value="Ketoacyl-synt_C"/>
    <property type="match status" value="1"/>
</dbReference>
<dbReference type="EMBL" id="LHQQ01000434">
    <property type="protein sequence ID" value="KOS36545.1"/>
    <property type="molecule type" value="Genomic_DNA"/>
</dbReference>
<comment type="similarity">
    <text evidence="5">Belongs to the thiolase-like superfamily. Beta-ketoacyl-ACP synthases family.</text>
</comment>
<dbReference type="GO" id="GO:0016491">
    <property type="term" value="F:oxidoreductase activity"/>
    <property type="evidence" value="ECO:0007669"/>
    <property type="project" value="UniProtKB-KW"/>
</dbReference>
<evidence type="ECO:0000313" key="7">
    <source>
        <dbReference type="EMBL" id="KOS36545.1"/>
    </source>
</evidence>
<dbReference type="Gene3D" id="3.40.47.10">
    <property type="match status" value="1"/>
</dbReference>
<sequence length="265" mass="28378">MESFSGSNASVFTGTFARDYFDTLIRDPENLPASFITGNGGAMLSNRISHFYNLTGPSMTIDTGCSSSAVAIHQGCRNLQAGESDLSLVGASSVLLNPDMFIAMSNLNVLNAEGRCYSWDHRSNGYGRGEGVATLLLKRLDDALRDGDHVHAVIRETALNQDGKTKTISSPSMEAQQQLIEECYRRAGLDLAQTAYVEAHMTGTATGDPIEAEAIARTFGQRRSSDDPVLVGSVKTHLGHTEPVSGLAAVIKTAFALQHACIPRI</sequence>
<dbReference type="GO" id="GO:0006633">
    <property type="term" value="P:fatty acid biosynthetic process"/>
    <property type="evidence" value="ECO:0007669"/>
    <property type="project" value="InterPro"/>
</dbReference>
<dbReference type="CDD" id="cd00833">
    <property type="entry name" value="PKS"/>
    <property type="match status" value="1"/>
</dbReference>
<dbReference type="PROSITE" id="PS00606">
    <property type="entry name" value="KS3_1"/>
    <property type="match status" value="1"/>
</dbReference>
<gene>
    <name evidence="7" type="ORF">ACN38_g12703</name>
</gene>
<protein>
    <recommendedName>
        <fullName evidence="6">Ketosynthase family 3 (KS3) domain-containing protein</fullName>
    </recommendedName>
</protein>
<dbReference type="OrthoDB" id="329835at2759"/>
<keyword evidence="3 5" id="KW-0808">Transferase</keyword>
<keyword evidence="2" id="KW-0597">Phosphoprotein</keyword>
<dbReference type="GO" id="GO:0004312">
    <property type="term" value="F:fatty acid synthase activity"/>
    <property type="evidence" value="ECO:0007669"/>
    <property type="project" value="TreeGrafter"/>
</dbReference>
<evidence type="ECO:0000313" key="8">
    <source>
        <dbReference type="Proteomes" id="UP000037696"/>
    </source>
</evidence>
<dbReference type="InterPro" id="IPR014030">
    <property type="entry name" value="Ketoacyl_synth_N"/>
</dbReference>
<evidence type="ECO:0000256" key="2">
    <source>
        <dbReference type="ARBA" id="ARBA00022553"/>
    </source>
</evidence>
<keyword evidence="8" id="KW-1185">Reference proteome</keyword>
<organism evidence="7 8">
    <name type="scientific">Penicillium nordicum</name>
    <dbReference type="NCBI Taxonomy" id="229535"/>
    <lineage>
        <taxon>Eukaryota</taxon>
        <taxon>Fungi</taxon>
        <taxon>Dikarya</taxon>
        <taxon>Ascomycota</taxon>
        <taxon>Pezizomycotina</taxon>
        <taxon>Eurotiomycetes</taxon>
        <taxon>Eurotiomycetidae</taxon>
        <taxon>Eurotiales</taxon>
        <taxon>Aspergillaceae</taxon>
        <taxon>Penicillium</taxon>
    </lineage>
</organism>
<dbReference type="InterPro" id="IPR016039">
    <property type="entry name" value="Thiolase-like"/>
</dbReference>
<dbReference type="AlphaFoldDB" id="A0A0N0RXB9"/>
<name>A0A0N0RXB9_9EURO</name>
<comment type="caution">
    <text evidence="7">The sequence shown here is derived from an EMBL/GenBank/DDBJ whole genome shotgun (WGS) entry which is preliminary data.</text>
</comment>
<dbReference type="PANTHER" id="PTHR43775:SF29">
    <property type="entry name" value="ASPERFURANONE POLYKETIDE SYNTHASE AFOG-RELATED"/>
    <property type="match status" value="1"/>
</dbReference>
<dbReference type="PROSITE" id="PS52004">
    <property type="entry name" value="KS3_2"/>
    <property type="match status" value="1"/>
</dbReference>
<accession>A0A0N0RXB9</accession>
<dbReference type="Pfam" id="PF00109">
    <property type="entry name" value="ketoacyl-synt"/>
    <property type="match status" value="1"/>
</dbReference>
<dbReference type="GO" id="GO:0004315">
    <property type="term" value="F:3-oxoacyl-[acyl-carrier-protein] synthase activity"/>
    <property type="evidence" value="ECO:0007669"/>
    <property type="project" value="InterPro"/>
</dbReference>
<dbReference type="InterPro" id="IPR050091">
    <property type="entry name" value="PKS_NRPS_Biosynth_Enz"/>
</dbReference>
<dbReference type="InterPro" id="IPR018201">
    <property type="entry name" value="Ketoacyl_synth_AS"/>
</dbReference>
<dbReference type="SUPFAM" id="SSF53901">
    <property type="entry name" value="Thiolase-like"/>
    <property type="match status" value="1"/>
</dbReference>
<evidence type="ECO:0000256" key="1">
    <source>
        <dbReference type="ARBA" id="ARBA00022450"/>
    </source>
</evidence>
<dbReference type="PANTHER" id="PTHR43775">
    <property type="entry name" value="FATTY ACID SYNTHASE"/>
    <property type="match status" value="1"/>
</dbReference>
<reference evidence="7 8" key="1">
    <citation type="submission" date="2015-08" db="EMBL/GenBank/DDBJ databases">
        <title>Genome sequencing of Penicillium nordicum.</title>
        <authorList>
            <person name="Nguyen H.D."/>
            <person name="Seifert K.A."/>
        </authorList>
    </citation>
    <scope>NUCLEOTIDE SEQUENCE [LARGE SCALE GENOMIC DNA]</scope>
    <source>
        <strain evidence="7 8">DAOMC 185683</strain>
    </source>
</reference>
<dbReference type="GO" id="GO:0044550">
    <property type="term" value="P:secondary metabolite biosynthetic process"/>
    <property type="evidence" value="ECO:0007669"/>
    <property type="project" value="TreeGrafter"/>
</dbReference>
<keyword evidence="4" id="KW-0560">Oxidoreductase</keyword>